<dbReference type="HOGENOM" id="CLU_094905_1_0_4"/>
<reference evidence="3 4" key="1">
    <citation type="submission" date="2007-03" db="EMBL/GenBank/DDBJ databases">
        <title>Complete sequence of plasmid pBVIE01 of Burkholderia vietnamiensis G4.</title>
        <authorList>
            <consortium name="US DOE Joint Genome Institute"/>
            <person name="Copeland A."/>
            <person name="Lucas S."/>
            <person name="Lapidus A."/>
            <person name="Barry K."/>
            <person name="Detter J.C."/>
            <person name="Glavina del Rio T."/>
            <person name="Hammon N."/>
            <person name="Israni S."/>
            <person name="Dalin E."/>
            <person name="Tice H."/>
            <person name="Pitluck S."/>
            <person name="Chain P."/>
            <person name="Malfatti S."/>
            <person name="Shin M."/>
            <person name="Vergez L."/>
            <person name="Schmutz J."/>
            <person name="Larimer F."/>
            <person name="Land M."/>
            <person name="Hauser L."/>
            <person name="Kyrpides N."/>
            <person name="Tiedje J."/>
            <person name="Richardson P."/>
        </authorList>
    </citation>
    <scope>NUCLEOTIDE SEQUENCE [LARGE SCALE GENOMIC DNA]</scope>
    <source>
        <strain evidence="4">G4 / LMG 22486</strain>
        <plasmid evidence="3 4">pBVIE01</plasmid>
    </source>
</reference>
<dbReference type="Gene3D" id="1.10.530.10">
    <property type="match status" value="1"/>
</dbReference>
<dbReference type="Proteomes" id="UP000002287">
    <property type="component" value="Plasmid pBVIE01"/>
</dbReference>
<name>A4JTN0_BURVG</name>
<dbReference type="CDD" id="cd13400">
    <property type="entry name" value="LT_IagB-like"/>
    <property type="match status" value="1"/>
</dbReference>
<evidence type="ECO:0000313" key="4">
    <source>
        <dbReference type="Proteomes" id="UP000002287"/>
    </source>
</evidence>
<evidence type="ECO:0000313" key="3">
    <source>
        <dbReference type="EMBL" id="ABO59633.1"/>
    </source>
</evidence>
<dbReference type="EMBL" id="CP000617">
    <property type="protein sequence ID" value="ABO59633.1"/>
    <property type="molecule type" value="Genomic_DNA"/>
</dbReference>
<dbReference type="InterPro" id="IPR023346">
    <property type="entry name" value="Lysozyme-like_dom_sf"/>
</dbReference>
<dbReference type="CAZy" id="GH23">
    <property type="family name" value="Glycoside Hydrolase Family 23"/>
</dbReference>
<dbReference type="KEGG" id="bvi:Bcep1808_6745"/>
<dbReference type="SUPFAM" id="SSF53955">
    <property type="entry name" value="Lysozyme-like"/>
    <property type="match status" value="1"/>
</dbReference>
<organism evidence="3 4">
    <name type="scientific">Burkholderia vietnamiensis (strain G4 / LMG 22486)</name>
    <name type="common">Burkholderia cepacia (strain R1808)</name>
    <dbReference type="NCBI Taxonomy" id="269482"/>
    <lineage>
        <taxon>Bacteria</taxon>
        <taxon>Pseudomonadati</taxon>
        <taxon>Pseudomonadota</taxon>
        <taxon>Betaproteobacteria</taxon>
        <taxon>Burkholderiales</taxon>
        <taxon>Burkholderiaceae</taxon>
        <taxon>Burkholderia</taxon>
        <taxon>Burkholderia cepacia complex</taxon>
    </lineage>
</organism>
<sequence length="147" mass="17113">MKKLLTTLLFAVLAVASTHAWAFCFKEAADRYQVDERLLRAIARTENAAYDPRLVIRDKDGWEYIGLMMISTIWLPELKKYGIDRERLMDPCINVNVGAWVLRDAQVRYGATWKSVGAFNTGKYSDDTAAQRRYITKVWRNFNKENR</sequence>
<keyword evidence="3" id="KW-0614">Plasmid</keyword>
<accession>A4JTN0</accession>
<dbReference type="Pfam" id="PF01464">
    <property type="entry name" value="SLT"/>
    <property type="match status" value="1"/>
</dbReference>
<evidence type="ECO:0000259" key="2">
    <source>
        <dbReference type="Pfam" id="PF01464"/>
    </source>
</evidence>
<feature type="signal peptide" evidence="1">
    <location>
        <begin position="1"/>
        <end position="22"/>
    </location>
</feature>
<protein>
    <submittedName>
        <fullName evidence="3">Lytic transglycosylase, catalytic</fullName>
    </submittedName>
</protein>
<dbReference type="InterPro" id="IPR008258">
    <property type="entry name" value="Transglycosylase_SLT_dom_1"/>
</dbReference>
<feature type="domain" description="Transglycosylase SLT" evidence="2">
    <location>
        <begin position="24"/>
        <end position="137"/>
    </location>
</feature>
<feature type="chain" id="PRO_5002671163" evidence="1">
    <location>
        <begin position="23"/>
        <end position="147"/>
    </location>
</feature>
<keyword evidence="1" id="KW-0732">Signal</keyword>
<evidence type="ECO:0000256" key="1">
    <source>
        <dbReference type="SAM" id="SignalP"/>
    </source>
</evidence>
<gene>
    <name evidence="3" type="ordered locus">Bcep1808_6745</name>
</gene>
<geneLocation type="plasmid" evidence="3 4">
    <name>pBVIE01</name>
</geneLocation>
<dbReference type="AlphaFoldDB" id="A4JTN0"/>
<proteinExistence type="predicted"/>